<evidence type="ECO:0000313" key="2">
    <source>
        <dbReference type="Proteomes" id="UP000199412"/>
    </source>
</evidence>
<protein>
    <recommendedName>
        <fullName evidence="3">DUF1289 domain-containing protein</fullName>
    </recommendedName>
</protein>
<dbReference type="Proteomes" id="UP000199412">
    <property type="component" value="Unassembled WGS sequence"/>
</dbReference>
<dbReference type="OrthoDB" id="9811423at2"/>
<gene>
    <name evidence="1" type="ORF">SAMN05421720_11269</name>
</gene>
<sequence length="64" mass="7141">MTEPDDDPVPSPCVSVCRLDATGQTCAGCGRTLEEIRRWTRMSPTEQRTVWRRLGKLPGAPAKR</sequence>
<proteinExistence type="predicted"/>
<dbReference type="EMBL" id="FNAP01000012">
    <property type="protein sequence ID" value="SDE79234.1"/>
    <property type="molecule type" value="Genomic_DNA"/>
</dbReference>
<dbReference type="RefSeq" id="WP_092787466.1">
    <property type="nucleotide sequence ID" value="NZ_FNAP01000012.1"/>
</dbReference>
<evidence type="ECO:0000313" key="1">
    <source>
        <dbReference type="EMBL" id="SDE79234.1"/>
    </source>
</evidence>
<dbReference type="Pfam" id="PF06945">
    <property type="entry name" value="DUF1289"/>
    <property type="match status" value="1"/>
</dbReference>
<organism evidence="1 2">
    <name type="scientific">Rhodospira trueperi</name>
    <dbReference type="NCBI Taxonomy" id="69960"/>
    <lineage>
        <taxon>Bacteria</taxon>
        <taxon>Pseudomonadati</taxon>
        <taxon>Pseudomonadota</taxon>
        <taxon>Alphaproteobacteria</taxon>
        <taxon>Rhodospirillales</taxon>
        <taxon>Rhodospirillaceae</taxon>
        <taxon>Rhodospira</taxon>
    </lineage>
</organism>
<keyword evidence="2" id="KW-1185">Reference proteome</keyword>
<dbReference type="PANTHER" id="PTHR35175">
    <property type="entry name" value="DUF1289 DOMAIN-CONTAINING PROTEIN"/>
    <property type="match status" value="1"/>
</dbReference>
<reference evidence="1 2" key="1">
    <citation type="submission" date="2016-10" db="EMBL/GenBank/DDBJ databases">
        <authorList>
            <person name="de Groot N.N."/>
        </authorList>
    </citation>
    <scope>NUCLEOTIDE SEQUENCE [LARGE SCALE GENOMIC DNA]</scope>
    <source>
        <strain evidence="1 2">ATCC 700224</strain>
    </source>
</reference>
<dbReference type="STRING" id="69960.SAMN05421720_11269"/>
<dbReference type="AlphaFoldDB" id="A0A1G7FTM8"/>
<accession>A0A1G7FTM8</accession>
<dbReference type="InterPro" id="IPR010710">
    <property type="entry name" value="DUF1289"/>
</dbReference>
<dbReference type="PANTHER" id="PTHR35175:SF2">
    <property type="entry name" value="DUF1289 DOMAIN-CONTAINING PROTEIN"/>
    <property type="match status" value="1"/>
</dbReference>
<evidence type="ECO:0008006" key="3">
    <source>
        <dbReference type="Google" id="ProtNLM"/>
    </source>
</evidence>
<name>A0A1G7FTM8_9PROT</name>